<keyword evidence="1" id="KW-0067">ATP-binding</keyword>
<name>A0ABY5XI09_RHISU</name>
<accession>A0ABY5XI09</accession>
<proteinExistence type="predicted"/>
<evidence type="ECO:0000313" key="1">
    <source>
        <dbReference type="EMBL" id="UWU14068.1"/>
    </source>
</evidence>
<dbReference type="EMBL" id="CP104143">
    <property type="protein sequence ID" value="UWU14068.1"/>
    <property type="molecule type" value="Genomic_DNA"/>
</dbReference>
<keyword evidence="1" id="KW-0547">Nucleotide-binding</keyword>
<dbReference type="SUPFAM" id="SSF55874">
    <property type="entry name" value="ATPase domain of HSP90 chaperone/DNA topoisomerase II/histidine kinase"/>
    <property type="match status" value="1"/>
</dbReference>
<dbReference type="GO" id="GO:0005524">
    <property type="term" value="F:ATP binding"/>
    <property type="evidence" value="ECO:0007669"/>
    <property type="project" value="UniProtKB-KW"/>
</dbReference>
<dbReference type="Proteomes" id="UP001060123">
    <property type="component" value="Chromosome"/>
</dbReference>
<reference evidence="1" key="1">
    <citation type="submission" date="2022-09" db="EMBL/GenBank/DDBJ databases">
        <title>Australian commercial rhizobial inoculants.</title>
        <authorList>
            <person name="Kohlmeier M.G."/>
            <person name="O'Hara G.W."/>
            <person name="Colombi E."/>
            <person name="Ramsay J.P."/>
            <person name="Terpolilli J."/>
        </authorList>
    </citation>
    <scope>NUCLEOTIDE SEQUENCE</scope>
    <source>
        <strain evidence="1">WSM1592</strain>
    </source>
</reference>
<organism evidence="1 2">
    <name type="scientific">Rhizobium sullae</name>
    <name type="common">Rhizobium hedysari</name>
    <dbReference type="NCBI Taxonomy" id="50338"/>
    <lineage>
        <taxon>Bacteria</taxon>
        <taxon>Pseudomonadati</taxon>
        <taxon>Pseudomonadota</taxon>
        <taxon>Alphaproteobacteria</taxon>
        <taxon>Hyphomicrobiales</taxon>
        <taxon>Rhizobiaceae</taxon>
        <taxon>Rhizobium/Agrobacterium group</taxon>
        <taxon>Rhizobium</taxon>
    </lineage>
</organism>
<gene>
    <name evidence="1" type="ORF">N2599_18430</name>
</gene>
<dbReference type="RefSeq" id="WP_027512011.1">
    <property type="nucleotide sequence ID" value="NZ_CP104143.1"/>
</dbReference>
<protein>
    <submittedName>
        <fullName evidence="1">ATP-binding protein</fullName>
    </submittedName>
</protein>
<dbReference type="Pfam" id="PF13589">
    <property type="entry name" value="HATPase_c_3"/>
    <property type="match status" value="1"/>
</dbReference>
<evidence type="ECO:0000313" key="2">
    <source>
        <dbReference type="Proteomes" id="UP001060123"/>
    </source>
</evidence>
<keyword evidence="2" id="KW-1185">Reference proteome</keyword>
<sequence>MKFLILRVLTHSELGMFHEYRRQGKEGSKQRAINFDGAVVDRVFPTALDTDRIPLKLRYDTDDGIAVKQQWLTRQAKNWRFEGNCPRDKVYDFVEPGCLFAMEVDAGAKPATGAWAVFPADDEVTAGVLSDGATAELTRAGMIALHGEEGARVQGLLNSARPEMFGRDRETVEIMNDGGTVTGRKRLPPRPKRLAEIIGKTGHSLPSAVADLVDNSISADATEIDITFDPPDGENGRWLTIKDNGDGMSGPELDEAMTLGSDVEYESNSLGKFGFGLKGASWSQARVFTVVTRPRGGSLSHLSWDIDNLGDWEPSDAPLEQWERNATNLGEKGTVILWKEMTPPAAAPVVPGVSPYSAEVMELERHLGLVFHRFLEGDAKNRKKVTIRINDVEVRPNNPVGHPLVEPYELKPIRMPTNSGDETITVQPFVLPSEDQIKQHHKAEGPQVVNDVLGRVGLFGKRNESQGLFIYRNDRLIKWGGWHQMWSTSDEKTKLARVIVSFGTKLDTKFDINITKRSVSLPAFVQEEIKKLANPARNASKAKYKKPASPQPVRPVGASAIPTIAPAQRLPVSGMPLVTHSGTISAPPTSPPQPAVPPAPVVNYRPVTTERFAWKVAQNLTGGRDLQVSNRMPELAALAKRLANDPDATGELVAFLAVLDEKGVQALLLDSSER</sequence>
<dbReference type="InterPro" id="IPR036890">
    <property type="entry name" value="HATPase_C_sf"/>
</dbReference>
<dbReference type="Gene3D" id="3.30.565.10">
    <property type="entry name" value="Histidine kinase-like ATPase, C-terminal domain"/>
    <property type="match status" value="1"/>
</dbReference>